<protein>
    <submittedName>
        <fullName evidence="2">Uncharacterized protein</fullName>
    </submittedName>
</protein>
<comment type="caution">
    <text evidence="2">The sequence shown here is derived from an EMBL/GenBank/DDBJ whole genome shotgun (WGS) entry which is preliminary data.</text>
</comment>
<feature type="compositionally biased region" description="Basic and acidic residues" evidence="1">
    <location>
        <begin position="386"/>
        <end position="397"/>
    </location>
</feature>
<feature type="region of interest" description="Disordered" evidence="1">
    <location>
        <begin position="342"/>
        <end position="456"/>
    </location>
</feature>
<feature type="compositionally biased region" description="Low complexity" evidence="1">
    <location>
        <begin position="368"/>
        <end position="379"/>
    </location>
</feature>
<reference evidence="2 3" key="1">
    <citation type="submission" date="2024-06" db="EMBL/GenBank/DDBJ databases">
        <title>Complete genome of Phlyctema vagabunda strain 19-DSS-EL-015.</title>
        <authorList>
            <person name="Fiorenzani C."/>
        </authorList>
    </citation>
    <scope>NUCLEOTIDE SEQUENCE [LARGE SCALE GENOMIC DNA]</scope>
    <source>
        <strain evidence="2 3">19-DSS-EL-015</strain>
    </source>
</reference>
<evidence type="ECO:0000313" key="2">
    <source>
        <dbReference type="EMBL" id="KAL3419271.1"/>
    </source>
</evidence>
<feature type="region of interest" description="Disordered" evidence="1">
    <location>
        <begin position="160"/>
        <end position="209"/>
    </location>
</feature>
<gene>
    <name evidence="2" type="ORF">PVAG01_09493</name>
</gene>
<evidence type="ECO:0000313" key="3">
    <source>
        <dbReference type="Proteomes" id="UP001629113"/>
    </source>
</evidence>
<organism evidence="2 3">
    <name type="scientific">Phlyctema vagabunda</name>
    <dbReference type="NCBI Taxonomy" id="108571"/>
    <lineage>
        <taxon>Eukaryota</taxon>
        <taxon>Fungi</taxon>
        <taxon>Dikarya</taxon>
        <taxon>Ascomycota</taxon>
        <taxon>Pezizomycotina</taxon>
        <taxon>Leotiomycetes</taxon>
        <taxon>Helotiales</taxon>
        <taxon>Dermateaceae</taxon>
        <taxon>Phlyctema</taxon>
    </lineage>
</organism>
<evidence type="ECO:0000256" key="1">
    <source>
        <dbReference type="SAM" id="MobiDB-lite"/>
    </source>
</evidence>
<accession>A0ABR4P865</accession>
<dbReference type="EMBL" id="JBFCZG010000008">
    <property type="protein sequence ID" value="KAL3419271.1"/>
    <property type="molecule type" value="Genomic_DNA"/>
</dbReference>
<sequence length="515" mass="56549">MSLFPPFNRDFGYPGPKPGHPIHSKRRPLPPGPLAGSIAPPSPFRDAYPTLGPRFSNVNLSKLPITLFSRPLIDILERRICERRLMTGGPARASLYQIGPVLGPEHSHANLMGLRLSWFSDQLLDAIMSDARLQPPLLSRDYDADSESSLYEVRRACHDQHTATESTGPANAESGASRKGKGAAIESTATAQPEPGDQKKRSKPSTHVPSYSKLLHAAVDRNPPRQAQRVDMETANLGDHTVPMDAMDFSILEFAHLMTRIPIEAARLREATLDAARCLSERIPARYVRQLADECLLEYLDKTQKDAQSAVEDLLPVWEDYMSCSVAPLFIFGNLRPSTTANGPDKHGEDGGRCCSSQHTGCGDGDGSDSQASGSGSMSPRSYVYYHDRVVPERKNLDSMPGRPTGEQSDFSYIRDHPGTEGATPILSTSNYQPPKVESRGDTSHSAPSDGPSAVAAHDREIRDAIDKLHLMLQRGKKDGILYMSTNLDPASNQESVTHVRYALKKKLDHPLLHR</sequence>
<proteinExistence type="predicted"/>
<name>A0ABR4P865_9HELO</name>
<feature type="region of interest" description="Disordered" evidence="1">
    <location>
        <begin position="1"/>
        <end position="36"/>
    </location>
</feature>
<keyword evidence="3" id="KW-1185">Reference proteome</keyword>
<dbReference type="Proteomes" id="UP001629113">
    <property type="component" value="Unassembled WGS sequence"/>
</dbReference>